<accession>T1FNR0</accession>
<proteinExistence type="inferred from homology"/>
<dbReference type="InterPro" id="IPR017336">
    <property type="entry name" value="Snurportin-1"/>
</dbReference>
<dbReference type="HOGENOM" id="CLU_056809_0_0_1"/>
<dbReference type="InParanoid" id="T1FNR0"/>
<dbReference type="Pfam" id="PF11538">
    <property type="entry name" value="Snurportin1"/>
    <property type="match status" value="1"/>
</dbReference>
<feature type="domain" description="Snurportin-1 N-terminal" evidence="11">
    <location>
        <begin position="26"/>
        <end position="68"/>
    </location>
</feature>
<dbReference type="InterPro" id="IPR024721">
    <property type="entry name" value="Snurportin-1_N"/>
</dbReference>
<keyword evidence="15" id="KW-1185">Reference proteome</keyword>
<evidence type="ECO:0000256" key="5">
    <source>
        <dbReference type="ARBA" id="ARBA00016034"/>
    </source>
</evidence>
<dbReference type="SUPFAM" id="SSF56091">
    <property type="entry name" value="DNA ligase/mRNA capping enzyme, catalytic domain"/>
    <property type="match status" value="1"/>
</dbReference>
<evidence type="ECO:0000256" key="3">
    <source>
        <dbReference type="ARBA" id="ARBA00004496"/>
    </source>
</evidence>
<dbReference type="eggNOG" id="KOG3132">
    <property type="taxonomic scope" value="Eukaryota"/>
</dbReference>
<keyword evidence="9" id="KW-0539">Nucleus</keyword>
<evidence type="ECO:0000259" key="11">
    <source>
        <dbReference type="Pfam" id="PF11538"/>
    </source>
</evidence>
<evidence type="ECO:0000256" key="10">
    <source>
        <dbReference type="SAM" id="MobiDB-lite"/>
    </source>
</evidence>
<evidence type="ECO:0000256" key="9">
    <source>
        <dbReference type="ARBA" id="ARBA00023242"/>
    </source>
</evidence>
<dbReference type="GO" id="GO:0005737">
    <property type="term" value="C:cytoplasm"/>
    <property type="evidence" value="ECO:0007669"/>
    <property type="project" value="UniProtKB-SubCell"/>
</dbReference>
<feature type="domain" description="Snurportin-1 m3G cap-binding" evidence="12">
    <location>
        <begin position="124"/>
        <end position="302"/>
    </location>
</feature>
<dbReference type="PANTHER" id="PTHR13403">
    <property type="entry name" value="SNURPORTIN1 RNUT1 PROTEIN RNA, U TRANSPORTER 1"/>
    <property type="match status" value="1"/>
</dbReference>
<comment type="function">
    <text evidence="1">Functions as an U snRNP-specific nuclear import adapter. Involved in the trimethylguanosine (m3G)-cap-dependent nuclear import of U snRNPs. Binds specifically to the terminal m3G-cap U snRNAs.</text>
</comment>
<protein>
    <recommendedName>
        <fullName evidence="5">Snurportin-1</fullName>
    </recommendedName>
</protein>
<dbReference type="KEGG" id="hro:HELRODRAFT_186161"/>
<dbReference type="Gene3D" id="3.30.470.30">
    <property type="entry name" value="DNA ligase/mRNA capping enzyme"/>
    <property type="match status" value="1"/>
</dbReference>
<keyword evidence="7" id="KW-0963">Cytoplasm</keyword>
<evidence type="ECO:0000256" key="4">
    <source>
        <dbReference type="ARBA" id="ARBA00007540"/>
    </source>
</evidence>
<evidence type="ECO:0000256" key="2">
    <source>
        <dbReference type="ARBA" id="ARBA00004123"/>
    </source>
</evidence>
<dbReference type="GO" id="GO:0061015">
    <property type="term" value="P:snRNA import into nucleus"/>
    <property type="evidence" value="ECO:0007669"/>
    <property type="project" value="InterPro"/>
</dbReference>
<dbReference type="Pfam" id="PF21974">
    <property type="entry name" value="SPN1_m3Gcap_bd"/>
    <property type="match status" value="1"/>
</dbReference>
<dbReference type="EMBL" id="AMQM01007782">
    <property type="status" value="NOT_ANNOTATED_CDS"/>
    <property type="molecule type" value="Genomic_DNA"/>
</dbReference>
<dbReference type="AlphaFoldDB" id="T1FNR0"/>
<dbReference type="FunCoup" id="T1FNR0">
    <property type="interactions" value="707"/>
</dbReference>
<dbReference type="EnsemblMetazoa" id="HelroT186161">
    <property type="protein sequence ID" value="HelroP186161"/>
    <property type="gene ID" value="HelroG186161"/>
</dbReference>
<dbReference type="OrthoDB" id="10003593at2759"/>
<gene>
    <name evidence="14" type="primary">20210457</name>
    <name evidence="13" type="ORF">HELRODRAFT_186161</name>
</gene>
<dbReference type="OMA" id="NWYVVPC"/>
<evidence type="ECO:0000256" key="7">
    <source>
        <dbReference type="ARBA" id="ARBA00022490"/>
    </source>
</evidence>
<evidence type="ECO:0000256" key="6">
    <source>
        <dbReference type="ARBA" id="ARBA00022448"/>
    </source>
</evidence>
<reference evidence="15" key="1">
    <citation type="submission" date="2012-12" db="EMBL/GenBank/DDBJ databases">
        <authorList>
            <person name="Hellsten U."/>
            <person name="Grimwood J."/>
            <person name="Chapman J.A."/>
            <person name="Shapiro H."/>
            <person name="Aerts A."/>
            <person name="Otillar R.P."/>
            <person name="Terry A.Y."/>
            <person name="Boore J.L."/>
            <person name="Simakov O."/>
            <person name="Marletaz F."/>
            <person name="Cho S.-J."/>
            <person name="Edsinger-Gonzales E."/>
            <person name="Havlak P."/>
            <person name="Kuo D.-H."/>
            <person name="Larsson T."/>
            <person name="Lv J."/>
            <person name="Arendt D."/>
            <person name="Savage R."/>
            <person name="Osoegawa K."/>
            <person name="de Jong P."/>
            <person name="Lindberg D.R."/>
            <person name="Seaver E.C."/>
            <person name="Weisblat D.A."/>
            <person name="Putnam N.H."/>
            <person name="Grigoriev I.V."/>
            <person name="Rokhsar D.S."/>
        </authorList>
    </citation>
    <scope>NUCLEOTIDE SEQUENCE</scope>
</reference>
<dbReference type="CTD" id="20210457"/>
<feature type="compositionally biased region" description="Low complexity" evidence="10">
    <location>
        <begin position="389"/>
        <end position="400"/>
    </location>
</feature>
<dbReference type="CDD" id="cd09232">
    <property type="entry name" value="Snurportin-1_C"/>
    <property type="match status" value="1"/>
</dbReference>
<dbReference type="STRING" id="6412.T1FNR0"/>
<evidence type="ECO:0000259" key="12">
    <source>
        <dbReference type="Pfam" id="PF21974"/>
    </source>
</evidence>
<comment type="similarity">
    <text evidence="4">Belongs to the snurportin family.</text>
</comment>
<dbReference type="PANTHER" id="PTHR13403:SF6">
    <property type="entry name" value="SNURPORTIN-1"/>
    <property type="match status" value="1"/>
</dbReference>
<evidence type="ECO:0000313" key="14">
    <source>
        <dbReference type="EnsemblMetazoa" id="HelroP186161"/>
    </source>
</evidence>
<feature type="compositionally biased region" description="Low complexity" evidence="10">
    <location>
        <begin position="367"/>
        <end position="382"/>
    </location>
</feature>
<dbReference type="GO" id="GO:0003723">
    <property type="term" value="F:RNA binding"/>
    <property type="evidence" value="ECO:0007669"/>
    <property type="project" value="UniProtKB-KW"/>
</dbReference>
<keyword evidence="8" id="KW-0694">RNA-binding</keyword>
<dbReference type="Proteomes" id="UP000015101">
    <property type="component" value="Unassembled WGS sequence"/>
</dbReference>
<dbReference type="RefSeq" id="XP_009029755.1">
    <property type="nucleotide sequence ID" value="XM_009031507.1"/>
</dbReference>
<sequence length="400" mass="45968">MEELEASLALNFNVSGDPNSSLSTVHPRLSVYKNYARHDPERSQEKRRKEIMKTMKEKRSNVVERLRNLTSDGFGEDEVVGCHADLDFPPTVVAPPVHISGDLEKDKVVSGRNVAAAAKRLKDQLMLSEWMIDVPEDFEDDWYMLKCPVGKRCLVVASQGTTKVFRRNGHLLIEFQSNLCGGSRADLNRKHNAILDCVFSNMKQFYVLDMMVINNMQLYNVDTECRWFIMESKFREELHEATVQSNFNPYPFVLCDRTYSCRKEVLEQLMAVESEEYDLDGLLFYHKKADYLIGTTPFQLWLVACMLPDFLGVKVADSYIRKKPLWYKSKLQHVKRVENNKTRVYRTCDRLTSAMGAARIADASAGDNSNNNDNNNNNNNNNNDDDDNNNNNDNNDINMN</sequence>
<evidence type="ECO:0000256" key="8">
    <source>
        <dbReference type="ARBA" id="ARBA00022884"/>
    </source>
</evidence>
<organism evidence="14 15">
    <name type="scientific">Helobdella robusta</name>
    <name type="common">Californian leech</name>
    <dbReference type="NCBI Taxonomy" id="6412"/>
    <lineage>
        <taxon>Eukaryota</taxon>
        <taxon>Metazoa</taxon>
        <taxon>Spiralia</taxon>
        <taxon>Lophotrochozoa</taxon>
        <taxon>Annelida</taxon>
        <taxon>Clitellata</taxon>
        <taxon>Hirudinea</taxon>
        <taxon>Rhynchobdellida</taxon>
        <taxon>Glossiphoniidae</taxon>
        <taxon>Helobdella</taxon>
    </lineage>
</organism>
<reference evidence="13 15" key="2">
    <citation type="journal article" date="2013" name="Nature">
        <title>Insights into bilaterian evolution from three spiralian genomes.</title>
        <authorList>
            <person name="Simakov O."/>
            <person name="Marletaz F."/>
            <person name="Cho S.J."/>
            <person name="Edsinger-Gonzales E."/>
            <person name="Havlak P."/>
            <person name="Hellsten U."/>
            <person name="Kuo D.H."/>
            <person name="Larsson T."/>
            <person name="Lv J."/>
            <person name="Arendt D."/>
            <person name="Savage R."/>
            <person name="Osoegawa K."/>
            <person name="de Jong P."/>
            <person name="Grimwood J."/>
            <person name="Chapman J.A."/>
            <person name="Shapiro H."/>
            <person name="Aerts A."/>
            <person name="Otillar R.P."/>
            <person name="Terry A.Y."/>
            <person name="Boore J.L."/>
            <person name="Grigoriev I.V."/>
            <person name="Lindberg D.R."/>
            <person name="Seaver E.C."/>
            <person name="Weisblat D.A."/>
            <person name="Putnam N.H."/>
            <person name="Rokhsar D.S."/>
        </authorList>
    </citation>
    <scope>NUCLEOTIDE SEQUENCE</scope>
</reference>
<feature type="region of interest" description="Disordered" evidence="10">
    <location>
        <begin position="363"/>
        <end position="400"/>
    </location>
</feature>
<evidence type="ECO:0000313" key="13">
    <source>
        <dbReference type="EMBL" id="ESN92097.1"/>
    </source>
</evidence>
<evidence type="ECO:0000313" key="15">
    <source>
        <dbReference type="Proteomes" id="UP000015101"/>
    </source>
</evidence>
<reference evidence="14" key="3">
    <citation type="submission" date="2015-06" db="UniProtKB">
        <authorList>
            <consortium name="EnsemblMetazoa"/>
        </authorList>
    </citation>
    <scope>IDENTIFICATION</scope>
</reference>
<dbReference type="GO" id="GO:0005634">
    <property type="term" value="C:nucleus"/>
    <property type="evidence" value="ECO:0007669"/>
    <property type="project" value="UniProtKB-SubCell"/>
</dbReference>
<dbReference type="InterPro" id="IPR047857">
    <property type="entry name" value="Snurportin1_C"/>
</dbReference>
<dbReference type="GeneID" id="20210457"/>
<keyword evidence="6" id="KW-0813">Transport</keyword>
<evidence type="ECO:0000256" key="1">
    <source>
        <dbReference type="ARBA" id="ARBA00003975"/>
    </source>
</evidence>
<name>T1FNR0_HELRO</name>
<dbReference type="EMBL" id="KB097667">
    <property type="protein sequence ID" value="ESN92097.1"/>
    <property type="molecule type" value="Genomic_DNA"/>
</dbReference>
<comment type="subcellular location">
    <subcellularLocation>
        <location evidence="3">Cytoplasm</location>
    </subcellularLocation>
    <subcellularLocation>
        <location evidence="2">Nucleus</location>
    </subcellularLocation>
</comment>